<dbReference type="RefSeq" id="WP_119929311.1">
    <property type="nucleotide sequence ID" value="NZ_QZEY01000012.1"/>
</dbReference>
<evidence type="ECO:0000259" key="7">
    <source>
        <dbReference type="Pfam" id="PF02771"/>
    </source>
</evidence>
<comment type="similarity">
    <text evidence="2">Belongs to the acyl-CoA dehydrogenase family.</text>
</comment>
<keyword evidence="9" id="KW-1185">Reference proteome</keyword>
<gene>
    <name evidence="8" type="ORF">D5H75_26750</name>
</gene>
<dbReference type="EMBL" id="QZEY01000012">
    <property type="protein sequence ID" value="RJL26580.1"/>
    <property type="molecule type" value="Genomic_DNA"/>
</dbReference>
<evidence type="ECO:0000256" key="4">
    <source>
        <dbReference type="ARBA" id="ARBA00022827"/>
    </source>
</evidence>
<dbReference type="InterPro" id="IPR036250">
    <property type="entry name" value="AcylCo_DH-like_C"/>
</dbReference>
<organism evidence="8 9">
    <name type="scientific">Bailinhaonella thermotolerans</name>
    <dbReference type="NCBI Taxonomy" id="1070861"/>
    <lineage>
        <taxon>Bacteria</taxon>
        <taxon>Bacillati</taxon>
        <taxon>Actinomycetota</taxon>
        <taxon>Actinomycetes</taxon>
        <taxon>Streptosporangiales</taxon>
        <taxon>Streptosporangiaceae</taxon>
        <taxon>Bailinhaonella</taxon>
    </lineage>
</organism>
<keyword evidence="4" id="KW-0274">FAD</keyword>
<dbReference type="Gene3D" id="1.20.140.10">
    <property type="entry name" value="Butyryl-CoA Dehydrogenase, subunit A, domain 3"/>
    <property type="match status" value="1"/>
</dbReference>
<dbReference type="Pfam" id="PF02771">
    <property type="entry name" value="Acyl-CoA_dh_N"/>
    <property type="match status" value="1"/>
</dbReference>
<evidence type="ECO:0000313" key="9">
    <source>
        <dbReference type="Proteomes" id="UP000265768"/>
    </source>
</evidence>
<dbReference type="PANTHER" id="PTHR43884:SF20">
    <property type="entry name" value="ACYL-COA DEHYDROGENASE FADE28"/>
    <property type="match status" value="1"/>
</dbReference>
<dbReference type="InterPro" id="IPR009100">
    <property type="entry name" value="AcylCoA_DH/oxidase_NM_dom_sf"/>
</dbReference>
<dbReference type="InterPro" id="IPR037069">
    <property type="entry name" value="AcylCoA_DH/ox_N_sf"/>
</dbReference>
<dbReference type="GO" id="GO:0050660">
    <property type="term" value="F:flavin adenine dinucleotide binding"/>
    <property type="evidence" value="ECO:0007669"/>
    <property type="project" value="InterPro"/>
</dbReference>
<feature type="domain" description="Acyl-CoA dehydrogenase/oxidase N-terminal" evidence="7">
    <location>
        <begin position="2"/>
        <end position="107"/>
    </location>
</feature>
<feature type="domain" description="Acyl-CoA dehydrogenase/oxidase C-terminal" evidence="6">
    <location>
        <begin position="201"/>
        <end position="332"/>
    </location>
</feature>
<keyword evidence="3" id="KW-0285">Flavoprotein</keyword>
<sequence>MTPEQRELRDAVRHFLTQACPPPREPAGPALWRRFAAELGTAGLAVPEEYGGAGCGLAEVAIVCEELGRSLTPFPYLQTAALAVPALAGAGDADAMSRLLPPIAAGELTATVVWAGDQPGAGGGELSFDGSALRGTVEVALDGDVVLACVDGVLVEAEPRREPYRALDPTRPLARLRFEDAPARVLGPADGARLRDLGVAALAAEQAGGARRCLETAVAYARERVQFGRPIGSFQAIKHKLADVLLVAESARSAAYEAARAADEEDDGALRIAAAVAGAYCGEAFLRAAGENIQVHGGIGVTWEHDAHLYLKRAAADAELFGPPRAHRARLAPSVFPSMR</sequence>
<dbReference type="OrthoDB" id="4607453at2"/>
<evidence type="ECO:0000256" key="3">
    <source>
        <dbReference type="ARBA" id="ARBA00022630"/>
    </source>
</evidence>
<proteinExistence type="inferred from homology"/>
<dbReference type="InterPro" id="IPR013786">
    <property type="entry name" value="AcylCoA_DH/ox_N"/>
</dbReference>
<evidence type="ECO:0000256" key="1">
    <source>
        <dbReference type="ARBA" id="ARBA00001974"/>
    </source>
</evidence>
<comment type="cofactor">
    <cofactor evidence="1">
        <name>FAD</name>
        <dbReference type="ChEBI" id="CHEBI:57692"/>
    </cofactor>
</comment>
<dbReference type="Proteomes" id="UP000265768">
    <property type="component" value="Unassembled WGS sequence"/>
</dbReference>
<evidence type="ECO:0000313" key="8">
    <source>
        <dbReference type="EMBL" id="RJL26580.1"/>
    </source>
</evidence>
<protein>
    <submittedName>
        <fullName evidence="8">Acyl-CoA dehydrogenase</fullName>
    </submittedName>
</protein>
<dbReference type="PANTHER" id="PTHR43884">
    <property type="entry name" value="ACYL-COA DEHYDROGENASE"/>
    <property type="match status" value="1"/>
</dbReference>
<dbReference type="InterPro" id="IPR009075">
    <property type="entry name" value="AcylCo_DH/oxidase_C"/>
</dbReference>
<accession>A0A3A4ALP1</accession>
<keyword evidence="5" id="KW-0560">Oxidoreductase</keyword>
<evidence type="ECO:0000256" key="5">
    <source>
        <dbReference type="ARBA" id="ARBA00023002"/>
    </source>
</evidence>
<dbReference type="GO" id="GO:0003995">
    <property type="term" value="F:acyl-CoA dehydrogenase activity"/>
    <property type="evidence" value="ECO:0007669"/>
    <property type="project" value="TreeGrafter"/>
</dbReference>
<dbReference type="SUPFAM" id="SSF47203">
    <property type="entry name" value="Acyl-CoA dehydrogenase C-terminal domain-like"/>
    <property type="match status" value="1"/>
</dbReference>
<comment type="caution">
    <text evidence="8">The sequence shown here is derived from an EMBL/GenBank/DDBJ whole genome shotgun (WGS) entry which is preliminary data.</text>
</comment>
<reference evidence="8 9" key="1">
    <citation type="submission" date="2018-09" db="EMBL/GenBank/DDBJ databases">
        <title>YIM 75507 draft genome.</title>
        <authorList>
            <person name="Tang S."/>
            <person name="Feng Y."/>
        </authorList>
    </citation>
    <scope>NUCLEOTIDE SEQUENCE [LARGE SCALE GENOMIC DNA]</scope>
    <source>
        <strain evidence="8 9">YIM 75507</strain>
    </source>
</reference>
<dbReference type="Pfam" id="PF00441">
    <property type="entry name" value="Acyl-CoA_dh_1"/>
    <property type="match status" value="1"/>
</dbReference>
<dbReference type="AlphaFoldDB" id="A0A3A4ALP1"/>
<dbReference type="SUPFAM" id="SSF56645">
    <property type="entry name" value="Acyl-CoA dehydrogenase NM domain-like"/>
    <property type="match status" value="1"/>
</dbReference>
<evidence type="ECO:0000259" key="6">
    <source>
        <dbReference type="Pfam" id="PF00441"/>
    </source>
</evidence>
<dbReference type="Gene3D" id="1.10.540.10">
    <property type="entry name" value="Acyl-CoA dehydrogenase/oxidase, N-terminal domain"/>
    <property type="match status" value="1"/>
</dbReference>
<evidence type="ECO:0000256" key="2">
    <source>
        <dbReference type="ARBA" id="ARBA00009347"/>
    </source>
</evidence>
<name>A0A3A4ALP1_9ACTN</name>